<dbReference type="AlphaFoldDB" id="A0A923KS93"/>
<dbReference type="GO" id="GO:0005829">
    <property type="term" value="C:cytosol"/>
    <property type="evidence" value="ECO:0007669"/>
    <property type="project" value="TreeGrafter"/>
</dbReference>
<evidence type="ECO:0000256" key="1">
    <source>
        <dbReference type="ARBA" id="ARBA00001946"/>
    </source>
</evidence>
<dbReference type="InterPro" id="IPR036135">
    <property type="entry name" value="MoeA_linker/N_sf"/>
</dbReference>
<dbReference type="OrthoDB" id="9804758at2"/>
<dbReference type="Gene3D" id="3.90.105.10">
    <property type="entry name" value="Molybdopterin biosynthesis moea protein, domain 2"/>
    <property type="match status" value="1"/>
</dbReference>
<keyword evidence="16" id="KW-1185">Reference proteome</keyword>
<dbReference type="InterPro" id="IPR005111">
    <property type="entry name" value="MoeA_C_domain_IV"/>
</dbReference>
<keyword evidence="8 13" id="KW-0808">Transferase</keyword>
<comment type="function">
    <text evidence="2 13">Catalyzes the insertion of molybdate into adenylated molybdopterin with the concomitant release of AMP.</text>
</comment>
<dbReference type="Gene3D" id="2.170.190.11">
    <property type="entry name" value="Molybdopterin biosynthesis moea protein, domain 3"/>
    <property type="match status" value="1"/>
</dbReference>
<comment type="caution">
    <text evidence="15">The sequence shown here is derived from an EMBL/GenBank/DDBJ whole genome shotgun (WGS) entry which is preliminary data.</text>
</comment>
<dbReference type="CDD" id="cd00887">
    <property type="entry name" value="MoeA"/>
    <property type="match status" value="1"/>
</dbReference>
<dbReference type="GO" id="GO:0006777">
    <property type="term" value="P:Mo-molybdopterin cofactor biosynthetic process"/>
    <property type="evidence" value="ECO:0007669"/>
    <property type="project" value="UniProtKB-UniRule"/>
</dbReference>
<dbReference type="Gene3D" id="3.40.980.10">
    <property type="entry name" value="MoaB/Mog-like domain"/>
    <property type="match status" value="1"/>
</dbReference>
<evidence type="ECO:0000256" key="13">
    <source>
        <dbReference type="RuleBase" id="RU365090"/>
    </source>
</evidence>
<evidence type="ECO:0000256" key="2">
    <source>
        <dbReference type="ARBA" id="ARBA00002901"/>
    </source>
</evidence>
<comment type="pathway">
    <text evidence="3 13">Cofactor biosynthesis; molybdopterin biosynthesis.</text>
</comment>
<dbReference type="NCBIfam" id="NF045515">
    <property type="entry name" value="Glp_gephyrin"/>
    <property type="match status" value="1"/>
</dbReference>
<comment type="similarity">
    <text evidence="4 13">Belongs to the MoeA family.</text>
</comment>
<dbReference type="InterPro" id="IPR036688">
    <property type="entry name" value="MoeA_C_domain_IV_sf"/>
</dbReference>
<dbReference type="Pfam" id="PF00994">
    <property type="entry name" value="MoCF_biosynth"/>
    <property type="match status" value="1"/>
</dbReference>
<dbReference type="InterPro" id="IPR036425">
    <property type="entry name" value="MoaB/Mog-like_dom_sf"/>
</dbReference>
<name>A0A923KS93_9FIRM</name>
<dbReference type="PANTHER" id="PTHR10192:SF5">
    <property type="entry name" value="GEPHYRIN"/>
    <property type="match status" value="1"/>
</dbReference>
<accession>A0A923KS93</accession>
<evidence type="ECO:0000256" key="6">
    <source>
        <dbReference type="ARBA" id="ARBA00021108"/>
    </source>
</evidence>
<dbReference type="InterPro" id="IPR038987">
    <property type="entry name" value="MoeA-like"/>
</dbReference>
<dbReference type="RefSeq" id="WP_148567467.1">
    <property type="nucleotide sequence ID" value="NZ_RXYA01000010.1"/>
</dbReference>
<dbReference type="EMBL" id="WJBD01000007">
    <property type="protein sequence ID" value="MBC3888127.1"/>
    <property type="molecule type" value="Genomic_DNA"/>
</dbReference>
<evidence type="ECO:0000313" key="16">
    <source>
        <dbReference type="Proteomes" id="UP000616595"/>
    </source>
</evidence>
<keyword evidence="11 13" id="KW-0501">Molybdenum cofactor biosynthesis</keyword>
<feature type="domain" description="MoaB/Mog" evidence="14">
    <location>
        <begin position="183"/>
        <end position="321"/>
    </location>
</feature>
<keyword evidence="9 13" id="KW-0479">Metal-binding</keyword>
<reference evidence="15" key="1">
    <citation type="submission" date="2019-10" db="EMBL/GenBank/DDBJ databases">
        <authorList>
            <person name="Ross D.E."/>
            <person name="Gulliver D."/>
        </authorList>
    </citation>
    <scope>NUCLEOTIDE SEQUENCE</scope>
    <source>
        <strain evidence="15">DER-2019</strain>
    </source>
</reference>
<dbReference type="FunFam" id="3.40.980.10:FF:000004">
    <property type="entry name" value="Molybdopterin molybdenumtransferase"/>
    <property type="match status" value="1"/>
</dbReference>
<evidence type="ECO:0000256" key="7">
    <source>
        <dbReference type="ARBA" id="ARBA00022505"/>
    </source>
</evidence>
<dbReference type="Pfam" id="PF03453">
    <property type="entry name" value="MoeA_N"/>
    <property type="match status" value="1"/>
</dbReference>
<dbReference type="NCBIfam" id="TIGR00177">
    <property type="entry name" value="molyb_syn"/>
    <property type="match status" value="1"/>
</dbReference>
<proteinExistence type="inferred from homology"/>
<reference evidence="15" key="2">
    <citation type="submission" date="2020-10" db="EMBL/GenBank/DDBJ databases">
        <title>Comparative genomics of the Acetobacterium genus.</title>
        <authorList>
            <person name="Marshall C."/>
            <person name="May H."/>
            <person name="Norman S."/>
        </authorList>
    </citation>
    <scope>NUCLEOTIDE SEQUENCE</scope>
    <source>
        <strain evidence="15">DER-2019</strain>
    </source>
</reference>
<dbReference type="Pfam" id="PF03454">
    <property type="entry name" value="MoeA_C"/>
    <property type="match status" value="1"/>
</dbReference>
<dbReference type="GO" id="GO:0046872">
    <property type="term" value="F:metal ion binding"/>
    <property type="evidence" value="ECO:0007669"/>
    <property type="project" value="UniProtKB-UniRule"/>
</dbReference>
<dbReference type="EC" id="2.10.1.1" evidence="5 13"/>
<dbReference type="InterPro" id="IPR001453">
    <property type="entry name" value="MoaB/Mog_dom"/>
</dbReference>
<evidence type="ECO:0000256" key="12">
    <source>
        <dbReference type="ARBA" id="ARBA00047317"/>
    </source>
</evidence>
<evidence type="ECO:0000256" key="3">
    <source>
        <dbReference type="ARBA" id="ARBA00005046"/>
    </source>
</evidence>
<dbReference type="PANTHER" id="PTHR10192">
    <property type="entry name" value="MOLYBDOPTERIN BIOSYNTHESIS PROTEIN"/>
    <property type="match status" value="1"/>
</dbReference>
<evidence type="ECO:0000256" key="8">
    <source>
        <dbReference type="ARBA" id="ARBA00022679"/>
    </source>
</evidence>
<keyword evidence="7 13" id="KW-0500">Molybdenum</keyword>
<keyword evidence="10 13" id="KW-0460">Magnesium</keyword>
<dbReference type="InterPro" id="IPR005110">
    <property type="entry name" value="MoeA_linker/N"/>
</dbReference>
<comment type="catalytic activity">
    <reaction evidence="12">
        <text>adenylyl-molybdopterin + molybdate = Mo-molybdopterin + AMP + H(+)</text>
        <dbReference type="Rhea" id="RHEA:35047"/>
        <dbReference type="ChEBI" id="CHEBI:15378"/>
        <dbReference type="ChEBI" id="CHEBI:36264"/>
        <dbReference type="ChEBI" id="CHEBI:62727"/>
        <dbReference type="ChEBI" id="CHEBI:71302"/>
        <dbReference type="ChEBI" id="CHEBI:456215"/>
        <dbReference type="EC" id="2.10.1.1"/>
    </reaction>
</comment>
<sequence length="402" mass="43934">MLQRIELSEAVEIIVENVTQIKEKETVGILDSLFRVSAQDVFAPIDNPPFDRSPLDGYALIAEDTKGASRENPVELRVVGKLYAGDASLFELKANQTVRIMTGAMIPKGANCVIRQEATNYGSETVEIYEPLKAYQNYCYAGEDFKKGVKLISAGEKLNFIHLGLLASMGFPTIEVYRQTKVAVLATGDELMTLGTALEQGKIYDSNLFLLAARLKELSITPVYLQQTGDDVSTVAQKLKQALAASDIVITTGGVSVGEKDIFHEVLPNLGADQKFWRVNIKPGTPVMFSIYENKPILSLSGNPFAALVNFELLARPLLGKMSRDPAMLTKETIGVMAIDYSKKSKQKRFVRAIYEAGRVKFPEGGHASGMIASMKKCNCLVEIEAGNNGLKKGDSVKVVLL</sequence>
<dbReference type="Gene3D" id="2.40.340.10">
    <property type="entry name" value="MoeA, C-terminal, domain IV"/>
    <property type="match status" value="1"/>
</dbReference>
<protein>
    <recommendedName>
        <fullName evidence="6 13">Molybdopterin molybdenumtransferase</fullName>
        <ecNumber evidence="5 13">2.10.1.1</ecNumber>
    </recommendedName>
</protein>
<evidence type="ECO:0000256" key="11">
    <source>
        <dbReference type="ARBA" id="ARBA00023150"/>
    </source>
</evidence>
<dbReference type="GO" id="GO:0061599">
    <property type="term" value="F:molybdopterin molybdotransferase activity"/>
    <property type="evidence" value="ECO:0007669"/>
    <property type="project" value="UniProtKB-UniRule"/>
</dbReference>
<dbReference type="SMART" id="SM00852">
    <property type="entry name" value="MoCF_biosynth"/>
    <property type="match status" value="1"/>
</dbReference>
<gene>
    <name evidence="15" type="ORF">GH810_07380</name>
</gene>
<evidence type="ECO:0000256" key="9">
    <source>
        <dbReference type="ARBA" id="ARBA00022723"/>
    </source>
</evidence>
<evidence type="ECO:0000256" key="10">
    <source>
        <dbReference type="ARBA" id="ARBA00022842"/>
    </source>
</evidence>
<evidence type="ECO:0000313" key="15">
    <source>
        <dbReference type="EMBL" id="MBC3888127.1"/>
    </source>
</evidence>
<evidence type="ECO:0000259" key="14">
    <source>
        <dbReference type="SMART" id="SM00852"/>
    </source>
</evidence>
<dbReference type="SUPFAM" id="SSF53218">
    <property type="entry name" value="Molybdenum cofactor biosynthesis proteins"/>
    <property type="match status" value="1"/>
</dbReference>
<evidence type="ECO:0000256" key="5">
    <source>
        <dbReference type="ARBA" id="ARBA00013269"/>
    </source>
</evidence>
<dbReference type="Proteomes" id="UP000616595">
    <property type="component" value="Unassembled WGS sequence"/>
</dbReference>
<evidence type="ECO:0000256" key="4">
    <source>
        <dbReference type="ARBA" id="ARBA00010763"/>
    </source>
</evidence>
<dbReference type="SUPFAM" id="SSF63867">
    <property type="entry name" value="MoeA C-terminal domain-like"/>
    <property type="match status" value="1"/>
</dbReference>
<dbReference type="SUPFAM" id="SSF63882">
    <property type="entry name" value="MoeA N-terminal region -like"/>
    <property type="match status" value="1"/>
</dbReference>
<organism evidence="15 16">
    <name type="scientific">Acetobacterium paludosum</name>
    <dbReference type="NCBI Taxonomy" id="52693"/>
    <lineage>
        <taxon>Bacteria</taxon>
        <taxon>Bacillati</taxon>
        <taxon>Bacillota</taxon>
        <taxon>Clostridia</taxon>
        <taxon>Eubacteriales</taxon>
        <taxon>Eubacteriaceae</taxon>
        <taxon>Acetobacterium</taxon>
    </lineage>
</organism>
<comment type="cofactor">
    <cofactor evidence="1 13">
        <name>Mg(2+)</name>
        <dbReference type="ChEBI" id="CHEBI:18420"/>
    </cofactor>
</comment>